<gene>
    <name evidence="1" type="ordered locus">amb3656</name>
</gene>
<proteinExistence type="predicted"/>
<dbReference type="KEGG" id="mag:amb3656"/>
<dbReference type="AlphaFoldDB" id="Q2W115"/>
<dbReference type="EMBL" id="AP007255">
    <property type="protein sequence ID" value="BAE52460.1"/>
    <property type="molecule type" value="Genomic_DNA"/>
</dbReference>
<evidence type="ECO:0000313" key="1">
    <source>
        <dbReference type="EMBL" id="BAE52460.1"/>
    </source>
</evidence>
<dbReference type="HOGENOM" id="CLU_1487346_0_0_5"/>
<dbReference type="STRING" id="342108.amb3656"/>
<accession>Q2W115</accession>
<protein>
    <submittedName>
        <fullName evidence="1">Uncharacterized protein</fullName>
    </submittedName>
</protein>
<dbReference type="Proteomes" id="UP000007058">
    <property type="component" value="Chromosome"/>
</dbReference>
<keyword evidence="2" id="KW-1185">Reference proteome</keyword>
<sequence>MPNSPPDLKPIVGNAQGRIAMAHLLASDFNDDVDAAVERIGALCSMACTHLSAGTQAIKERLWTIAATAAPPLDQILRLEADAGAGELGAVGNATLEQIHILAVGVSLKTQNDAGLALDALRGGVEACRPESGLAASVVLDAADDAAMTLRRADMAARRNIQAARNLANARIDKLRANISP</sequence>
<name>Q2W115_PARM1</name>
<organism evidence="1 2">
    <name type="scientific">Paramagnetospirillum magneticum (strain ATCC 700264 / AMB-1)</name>
    <name type="common">Magnetospirillum magneticum</name>
    <dbReference type="NCBI Taxonomy" id="342108"/>
    <lineage>
        <taxon>Bacteria</taxon>
        <taxon>Pseudomonadati</taxon>
        <taxon>Pseudomonadota</taxon>
        <taxon>Alphaproteobacteria</taxon>
        <taxon>Rhodospirillales</taxon>
        <taxon>Magnetospirillaceae</taxon>
        <taxon>Paramagnetospirillum</taxon>
    </lineage>
</organism>
<reference evidence="1 2" key="1">
    <citation type="journal article" date="2005" name="DNA Res.">
        <title>Complete genome sequence of the facultative anaerobic magnetotactic bacterium Magnetospirillum sp. strain AMB-1.</title>
        <authorList>
            <person name="Matsunaga T."/>
            <person name="Okamura Y."/>
            <person name="Fukuda Y."/>
            <person name="Wahyudi A.T."/>
            <person name="Murase Y."/>
            <person name="Takeyama H."/>
        </authorList>
    </citation>
    <scope>NUCLEOTIDE SEQUENCE [LARGE SCALE GENOMIC DNA]</scope>
    <source>
        <strain evidence="2">ATCC 700264 / AMB-1</strain>
    </source>
</reference>
<evidence type="ECO:0000313" key="2">
    <source>
        <dbReference type="Proteomes" id="UP000007058"/>
    </source>
</evidence>